<evidence type="ECO:0000256" key="5">
    <source>
        <dbReference type="SAM" id="MobiDB-lite"/>
    </source>
</evidence>
<evidence type="ECO:0000256" key="6">
    <source>
        <dbReference type="SAM" id="Phobius"/>
    </source>
</evidence>
<dbReference type="CDD" id="cd22212">
    <property type="entry name" value="NDFIP-like"/>
    <property type="match status" value="1"/>
</dbReference>
<reference evidence="8" key="2">
    <citation type="submission" date="2015-01" db="EMBL/GenBank/DDBJ databases">
        <title>Evolutionary Origins and Diversification of the Mycorrhizal Mutualists.</title>
        <authorList>
            <consortium name="DOE Joint Genome Institute"/>
            <consortium name="Mycorrhizal Genomics Consortium"/>
            <person name="Kohler A."/>
            <person name="Kuo A."/>
            <person name="Nagy L.G."/>
            <person name="Floudas D."/>
            <person name="Copeland A."/>
            <person name="Barry K.W."/>
            <person name="Cichocki N."/>
            <person name="Veneault-Fourrey C."/>
            <person name="LaButti K."/>
            <person name="Lindquist E.A."/>
            <person name="Lipzen A."/>
            <person name="Lundell T."/>
            <person name="Morin E."/>
            <person name="Murat C."/>
            <person name="Riley R."/>
            <person name="Ohm R."/>
            <person name="Sun H."/>
            <person name="Tunlid A."/>
            <person name="Henrissat B."/>
            <person name="Grigoriev I.V."/>
            <person name="Hibbett D.S."/>
            <person name="Martin F."/>
        </authorList>
    </citation>
    <scope>NUCLEOTIDE SEQUENCE [LARGE SCALE GENOMIC DNA]</scope>
    <source>
        <strain evidence="8">Marx 270</strain>
    </source>
</reference>
<evidence type="ECO:0000313" key="8">
    <source>
        <dbReference type="Proteomes" id="UP000054217"/>
    </source>
</evidence>
<dbReference type="AlphaFoldDB" id="A0A0C3I716"/>
<dbReference type="GO" id="GO:0007034">
    <property type="term" value="P:vacuolar transport"/>
    <property type="evidence" value="ECO:0007669"/>
    <property type="project" value="InterPro"/>
</dbReference>
<dbReference type="GO" id="GO:0005783">
    <property type="term" value="C:endoplasmic reticulum"/>
    <property type="evidence" value="ECO:0007669"/>
    <property type="project" value="TreeGrafter"/>
</dbReference>
<dbReference type="FunCoup" id="A0A0C3I716">
    <property type="interactions" value="127"/>
</dbReference>
<feature type="compositionally biased region" description="Polar residues" evidence="5">
    <location>
        <begin position="43"/>
        <end position="63"/>
    </location>
</feature>
<feature type="compositionally biased region" description="Acidic residues" evidence="5">
    <location>
        <begin position="17"/>
        <end position="33"/>
    </location>
</feature>
<accession>A0A0C3I716</accession>
<dbReference type="GO" id="GO:0005794">
    <property type="term" value="C:Golgi apparatus"/>
    <property type="evidence" value="ECO:0007669"/>
    <property type="project" value="TreeGrafter"/>
</dbReference>
<dbReference type="InParanoid" id="A0A0C3I716"/>
<comment type="subcellular location">
    <subcellularLocation>
        <location evidence="1">Membrane</location>
        <topology evidence="1">Multi-pass membrane protein</topology>
    </subcellularLocation>
</comment>
<sequence>MSIRYAPVPNPRTEPDTNAELDAAFDDSDDEAIDESHPLRRPTPSSELNQPQWNDHLQEQSALTYDFDSPIPDYDQPPPGSPPPPTAFALPNSIGNNNGTIPTFTPNDIPRTHPSWWKRATTSLLPNYLISRFRLDDSPRGSRPVMGGGTGNDGVFNNITAKPSTSGVRVQDGDDVYIVPEDSSAIPPPSYASAQADAVPPYHTSTLLLPSSDGPLTQGNIIVDALPTGTLFAFLWNALVSTTFQFIGFVLTWVMGTTHAARYGSRAGLGITLIQWGLALRSRLDEVGSWNQPTFATAKEADEYYQDTSRYNASSIEQPNAPSGSQTDDFSWKGDVALTSPMATEWLSFFLMTAGWFLLLTSTLGFWRVKRWEKSILAPSNPSPDLPPPPLQTHARSFSEVDADTEMPWPSFLAPMMQSIGSHRWSRRRRDARGVNGGAEVQEQIVLSTDPERAQRTRDFLDRERAMHEELRSMGIV</sequence>
<evidence type="ECO:0000256" key="2">
    <source>
        <dbReference type="ARBA" id="ARBA00022692"/>
    </source>
</evidence>
<name>A0A0C3I716_PISTI</name>
<feature type="region of interest" description="Disordered" evidence="5">
    <location>
        <begin position="1"/>
        <end position="107"/>
    </location>
</feature>
<protein>
    <recommendedName>
        <fullName evidence="9">Metal homeostatis protein bsd2</fullName>
    </recommendedName>
</protein>
<organism evidence="7 8">
    <name type="scientific">Pisolithus tinctorius Marx 270</name>
    <dbReference type="NCBI Taxonomy" id="870435"/>
    <lineage>
        <taxon>Eukaryota</taxon>
        <taxon>Fungi</taxon>
        <taxon>Dikarya</taxon>
        <taxon>Basidiomycota</taxon>
        <taxon>Agaricomycotina</taxon>
        <taxon>Agaricomycetes</taxon>
        <taxon>Agaricomycetidae</taxon>
        <taxon>Boletales</taxon>
        <taxon>Sclerodermatineae</taxon>
        <taxon>Pisolithaceae</taxon>
        <taxon>Pisolithus</taxon>
    </lineage>
</organism>
<keyword evidence="4 6" id="KW-0472">Membrane</keyword>
<reference evidence="7 8" key="1">
    <citation type="submission" date="2014-04" db="EMBL/GenBank/DDBJ databases">
        <authorList>
            <consortium name="DOE Joint Genome Institute"/>
            <person name="Kuo A."/>
            <person name="Kohler A."/>
            <person name="Costa M.D."/>
            <person name="Nagy L.G."/>
            <person name="Floudas D."/>
            <person name="Copeland A."/>
            <person name="Barry K.W."/>
            <person name="Cichocki N."/>
            <person name="Veneault-Fourrey C."/>
            <person name="LaButti K."/>
            <person name="Lindquist E.A."/>
            <person name="Lipzen A."/>
            <person name="Lundell T."/>
            <person name="Morin E."/>
            <person name="Murat C."/>
            <person name="Sun H."/>
            <person name="Tunlid A."/>
            <person name="Henrissat B."/>
            <person name="Grigoriev I.V."/>
            <person name="Hibbett D.S."/>
            <person name="Martin F."/>
            <person name="Nordberg H.P."/>
            <person name="Cantor M.N."/>
            <person name="Hua S.X."/>
        </authorList>
    </citation>
    <scope>NUCLEOTIDE SEQUENCE [LARGE SCALE GENOMIC DNA]</scope>
    <source>
        <strain evidence="7 8">Marx 270</strain>
    </source>
</reference>
<dbReference type="GO" id="GO:0030001">
    <property type="term" value="P:metal ion transport"/>
    <property type="evidence" value="ECO:0007669"/>
    <property type="project" value="InterPro"/>
</dbReference>
<dbReference type="Pfam" id="PF10176">
    <property type="entry name" value="NEDD4_Bsd2"/>
    <property type="match status" value="1"/>
</dbReference>
<gene>
    <name evidence="7" type="ORF">M404DRAFT_172055</name>
</gene>
<dbReference type="InterPro" id="IPR019325">
    <property type="entry name" value="NEDD4/Bsd2"/>
</dbReference>
<proteinExistence type="predicted"/>
<dbReference type="GO" id="GO:0031398">
    <property type="term" value="P:positive regulation of protein ubiquitination"/>
    <property type="evidence" value="ECO:0007669"/>
    <property type="project" value="TreeGrafter"/>
</dbReference>
<keyword evidence="3 6" id="KW-1133">Transmembrane helix</keyword>
<dbReference type="GO" id="GO:0016020">
    <property type="term" value="C:membrane"/>
    <property type="evidence" value="ECO:0007669"/>
    <property type="project" value="UniProtKB-SubCell"/>
</dbReference>
<evidence type="ECO:0000256" key="1">
    <source>
        <dbReference type="ARBA" id="ARBA00004141"/>
    </source>
</evidence>
<feature type="compositionally biased region" description="Polar residues" evidence="5">
    <location>
        <begin position="93"/>
        <end position="106"/>
    </location>
</feature>
<evidence type="ECO:0008006" key="9">
    <source>
        <dbReference type="Google" id="ProtNLM"/>
    </source>
</evidence>
<feature type="transmembrane region" description="Helical" evidence="6">
    <location>
        <begin position="346"/>
        <end position="367"/>
    </location>
</feature>
<feature type="compositionally biased region" description="Pro residues" evidence="5">
    <location>
        <begin position="75"/>
        <end position="86"/>
    </location>
</feature>
<dbReference type="PANTHER" id="PTHR13396:SF5">
    <property type="entry name" value="NEDD4 FAMILY INTERACTING PROTEIN"/>
    <property type="match status" value="1"/>
</dbReference>
<dbReference type="PANTHER" id="PTHR13396">
    <property type="entry name" value="NEDD4 FAMILY INTERACTING PROTEIN 1/2"/>
    <property type="match status" value="1"/>
</dbReference>
<keyword evidence="2 6" id="KW-0812">Transmembrane</keyword>
<dbReference type="OrthoDB" id="10003116at2759"/>
<dbReference type="HOGENOM" id="CLU_016313_1_0_1"/>
<evidence type="ECO:0000256" key="4">
    <source>
        <dbReference type="ARBA" id="ARBA00023136"/>
    </source>
</evidence>
<evidence type="ECO:0000313" key="7">
    <source>
        <dbReference type="EMBL" id="KIN92987.1"/>
    </source>
</evidence>
<keyword evidence="8" id="KW-1185">Reference proteome</keyword>
<dbReference type="GO" id="GO:0048471">
    <property type="term" value="C:perinuclear region of cytoplasm"/>
    <property type="evidence" value="ECO:0007669"/>
    <property type="project" value="TreeGrafter"/>
</dbReference>
<dbReference type="STRING" id="870435.A0A0C3I716"/>
<dbReference type="EMBL" id="KN832265">
    <property type="protein sequence ID" value="KIN92987.1"/>
    <property type="molecule type" value="Genomic_DNA"/>
</dbReference>
<dbReference type="Proteomes" id="UP000054217">
    <property type="component" value="Unassembled WGS sequence"/>
</dbReference>
<evidence type="ECO:0000256" key="3">
    <source>
        <dbReference type="ARBA" id="ARBA00022989"/>
    </source>
</evidence>
<feature type="transmembrane region" description="Helical" evidence="6">
    <location>
        <begin position="234"/>
        <end position="255"/>
    </location>
</feature>
<dbReference type="GO" id="GO:0006511">
    <property type="term" value="P:ubiquitin-dependent protein catabolic process"/>
    <property type="evidence" value="ECO:0007669"/>
    <property type="project" value="TreeGrafter"/>
</dbReference>